<comment type="caution">
    <text evidence="3">The sequence shown here is derived from an EMBL/GenBank/DDBJ whole genome shotgun (WGS) entry which is preliminary data.</text>
</comment>
<proteinExistence type="predicted"/>
<evidence type="ECO:0000313" key="3">
    <source>
        <dbReference type="EMBL" id="GAA0721792.1"/>
    </source>
</evidence>
<organism evidence="3 4">
    <name type="scientific">Dokdonella soli</name>
    <dbReference type="NCBI Taxonomy" id="529810"/>
    <lineage>
        <taxon>Bacteria</taxon>
        <taxon>Pseudomonadati</taxon>
        <taxon>Pseudomonadota</taxon>
        <taxon>Gammaproteobacteria</taxon>
        <taxon>Lysobacterales</taxon>
        <taxon>Rhodanobacteraceae</taxon>
        <taxon>Dokdonella</taxon>
    </lineage>
</organism>
<keyword evidence="4" id="KW-1185">Reference proteome</keyword>
<sequence>MSRLGGNSLCTLAVFLMAGSLPALAGTIAVDHANCTLAQAILAANLANNAAPALGESATTTTGSCSASATSGANVITLAPNSVLSYGTADNYWYGPNALPPIASNITIEGNGATYQIANGTTRLRFFFVGANPSTTGSAPATPGYNTPGAGSLTLHNLTLMGGVQQGGSSQTGGSGAGMGGAIFNQGTLNLNAVTLTGNVARGGSGSGTSGFTGGGGMASDGTGSGDGGGMGGPVPFGSGEPGNLGTSSAGGGGGGRPNGMGGAGGTGFASGAGGDGGGGGGESGSALGDDGGGGFGGATSGGASFGSGASGNAGGGVGGGGGGYGIVGGGGGFGAGGGAVGGNGGFGGGGGGVGGGAAGGFGGGAAGGGGGGGGGGFGGAIFNHYGSVSLVNCTLTGNTAAGGNGAPNGGGGSGYGGAIFNLNGTVNVAFSTLAGNAVSAGASAANGFADGGAIYSLAYNGDSTTPGTPGYTGSHAAMLNLSNSVLANSSNGSHDLVSDQPAQVAGGLTNHSVASVMSGGVNLVRTATRLNNASALPNGWLTADPLLLALTNNGGPTPTMAPQTGSPAIDVAVASGSNLPPTDQRGYARIWGRAPDLGAYEYGSQPGLNDDIFHDGFDGSSP</sequence>
<feature type="signal peptide" evidence="2">
    <location>
        <begin position="1"/>
        <end position="25"/>
    </location>
</feature>
<reference evidence="3 4" key="1">
    <citation type="journal article" date="2019" name="Int. J. Syst. Evol. Microbiol.">
        <title>The Global Catalogue of Microorganisms (GCM) 10K type strain sequencing project: providing services to taxonomists for standard genome sequencing and annotation.</title>
        <authorList>
            <consortium name="The Broad Institute Genomics Platform"/>
            <consortium name="The Broad Institute Genome Sequencing Center for Infectious Disease"/>
            <person name="Wu L."/>
            <person name="Ma J."/>
        </authorList>
    </citation>
    <scope>NUCLEOTIDE SEQUENCE [LARGE SCALE GENOMIC DNA]</scope>
    <source>
        <strain evidence="3 4">JCM 15421</strain>
    </source>
</reference>
<accession>A0ABN1IUW2</accession>
<name>A0ABN1IUW2_9GAMM</name>
<evidence type="ECO:0000256" key="2">
    <source>
        <dbReference type="SAM" id="SignalP"/>
    </source>
</evidence>
<feature type="chain" id="PRO_5046650142" evidence="2">
    <location>
        <begin position="26"/>
        <end position="623"/>
    </location>
</feature>
<gene>
    <name evidence="3" type="ORF">GCM10009105_32430</name>
</gene>
<keyword evidence="2" id="KW-0732">Signal</keyword>
<dbReference type="EMBL" id="BAAAEU010000024">
    <property type="protein sequence ID" value="GAA0721792.1"/>
    <property type="molecule type" value="Genomic_DNA"/>
</dbReference>
<protein>
    <submittedName>
        <fullName evidence="3">Uncharacterized protein</fullName>
    </submittedName>
</protein>
<dbReference type="InterPro" id="IPR059226">
    <property type="entry name" value="Choice_anch_Q_dom"/>
</dbReference>
<evidence type="ECO:0000313" key="4">
    <source>
        <dbReference type="Proteomes" id="UP001501523"/>
    </source>
</evidence>
<dbReference type="Proteomes" id="UP001501523">
    <property type="component" value="Unassembled WGS sequence"/>
</dbReference>
<dbReference type="NCBIfam" id="NF041518">
    <property type="entry name" value="choice_anch_Q"/>
    <property type="match status" value="1"/>
</dbReference>
<feature type="region of interest" description="Disordered" evidence="1">
    <location>
        <begin position="202"/>
        <end position="294"/>
    </location>
</feature>
<evidence type="ECO:0000256" key="1">
    <source>
        <dbReference type="SAM" id="MobiDB-lite"/>
    </source>
</evidence>